<evidence type="ECO:0000256" key="3">
    <source>
        <dbReference type="ARBA" id="ARBA00023136"/>
    </source>
</evidence>
<keyword evidence="6" id="KW-0449">Lipoprotein</keyword>
<sequence>MTIRFKSLALIGLCLGVLLAGCGRKGDLDVPGTPETPENEAVDPADAPAPPQLEPESENDTFFLDFLIN</sequence>
<dbReference type="InterPro" id="IPR032831">
    <property type="entry name" value="LptM_cons"/>
</dbReference>
<evidence type="ECO:0000256" key="8">
    <source>
        <dbReference type="SAM" id="SignalP"/>
    </source>
</evidence>
<keyword evidence="4" id="KW-0564">Palmitate</keyword>
<proteinExistence type="predicted"/>
<protein>
    <recommendedName>
        <fullName evidence="11">Lipoprotein</fullName>
    </recommendedName>
</protein>
<evidence type="ECO:0008006" key="11">
    <source>
        <dbReference type="Google" id="ProtNLM"/>
    </source>
</evidence>
<accession>A0A0M6Z8Z6</accession>
<evidence type="ECO:0000256" key="1">
    <source>
        <dbReference type="ARBA" id="ARBA00004459"/>
    </source>
</evidence>
<evidence type="ECO:0000313" key="10">
    <source>
        <dbReference type="Proteomes" id="UP000049983"/>
    </source>
</evidence>
<gene>
    <name evidence="9" type="ORF">LA5096_01243</name>
</gene>
<dbReference type="STRING" id="311410.LA5095_02387"/>
<keyword evidence="10" id="KW-1185">Reference proteome</keyword>
<name>A0A0M6Z8Z6_9HYPH</name>
<evidence type="ECO:0000313" key="9">
    <source>
        <dbReference type="EMBL" id="CTQ66837.1"/>
    </source>
</evidence>
<dbReference type="NCBIfam" id="NF047847">
    <property type="entry name" value="SS_mature_LptM"/>
    <property type="match status" value="1"/>
</dbReference>
<feature type="chain" id="PRO_5009787697" description="Lipoprotein" evidence="8">
    <location>
        <begin position="21"/>
        <end position="69"/>
    </location>
</feature>
<feature type="signal peptide" evidence="8">
    <location>
        <begin position="1"/>
        <end position="20"/>
    </location>
</feature>
<evidence type="ECO:0000256" key="5">
    <source>
        <dbReference type="ARBA" id="ARBA00023237"/>
    </source>
</evidence>
<dbReference type="GeneID" id="97668669"/>
<evidence type="ECO:0000256" key="6">
    <source>
        <dbReference type="ARBA" id="ARBA00023288"/>
    </source>
</evidence>
<dbReference type="RefSeq" id="WP_055115127.1">
    <property type="nucleotide sequence ID" value="NZ_CANKXR010000002.1"/>
</dbReference>
<feature type="region of interest" description="Disordered" evidence="7">
    <location>
        <begin position="26"/>
        <end position="59"/>
    </location>
</feature>
<dbReference type="AlphaFoldDB" id="A0A0M6Z8Z6"/>
<reference evidence="10" key="1">
    <citation type="submission" date="2015-07" db="EMBL/GenBank/DDBJ databases">
        <authorList>
            <person name="Rodrigo-Torres Lidia"/>
            <person name="Arahal R.David."/>
        </authorList>
    </citation>
    <scope>NUCLEOTIDE SEQUENCE [LARGE SCALE GENOMIC DNA]</scope>
    <source>
        <strain evidence="10">CECT 5096</strain>
    </source>
</reference>
<dbReference type="PROSITE" id="PS51257">
    <property type="entry name" value="PROKAR_LIPOPROTEIN"/>
    <property type="match status" value="1"/>
</dbReference>
<comment type="subcellular location">
    <subcellularLocation>
        <location evidence="1">Cell outer membrane</location>
        <topology evidence="1">Lipid-anchor</topology>
    </subcellularLocation>
</comment>
<keyword evidence="3" id="KW-0472">Membrane</keyword>
<keyword evidence="5" id="KW-0998">Cell outer membrane</keyword>
<dbReference type="EMBL" id="CXWC01000002">
    <property type="protein sequence ID" value="CTQ66837.1"/>
    <property type="molecule type" value="Genomic_DNA"/>
</dbReference>
<evidence type="ECO:0000256" key="2">
    <source>
        <dbReference type="ARBA" id="ARBA00022729"/>
    </source>
</evidence>
<evidence type="ECO:0000256" key="7">
    <source>
        <dbReference type="SAM" id="MobiDB-lite"/>
    </source>
</evidence>
<keyword evidence="2 8" id="KW-0732">Signal</keyword>
<dbReference type="Proteomes" id="UP000049983">
    <property type="component" value="Unassembled WGS sequence"/>
</dbReference>
<organism evidence="9 10">
    <name type="scientific">Roseibium album</name>
    <dbReference type="NCBI Taxonomy" id="311410"/>
    <lineage>
        <taxon>Bacteria</taxon>
        <taxon>Pseudomonadati</taxon>
        <taxon>Pseudomonadota</taxon>
        <taxon>Alphaproteobacteria</taxon>
        <taxon>Hyphomicrobiales</taxon>
        <taxon>Stappiaceae</taxon>
        <taxon>Roseibium</taxon>
    </lineage>
</organism>
<evidence type="ECO:0000256" key="4">
    <source>
        <dbReference type="ARBA" id="ARBA00023139"/>
    </source>
</evidence>